<feature type="binding site" evidence="10">
    <location>
        <position position="422"/>
    </location>
    <ligand>
        <name>Zn(2+)</name>
        <dbReference type="ChEBI" id="CHEBI:29105"/>
    </ligand>
</feature>
<dbReference type="eggNOG" id="COG0272">
    <property type="taxonomic scope" value="Bacteria"/>
</dbReference>
<feature type="binding site" evidence="10">
    <location>
        <position position="137"/>
    </location>
    <ligand>
        <name>NAD(+)</name>
        <dbReference type="ChEBI" id="CHEBI:57540"/>
    </ligand>
</feature>
<dbReference type="Pfam" id="PF03119">
    <property type="entry name" value="DNA_ligase_ZBD"/>
    <property type="match status" value="1"/>
</dbReference>
<dbReference type="SUPFAM" id="SSF47781">
    <property type="entry name" value="RuvA domain 2-like"/>
    <property type="match status" value="1"/>
</dbReference>
<feature type="binding site" evidence="10">
    <location>
        <begin position="83"/>
        <end position="84"/>
    </location>
    <ligand>
        <name>NAD(+)</name>
        <dbReference type="ChEBI" id="CHEBI:57540"/>
    </ligand>
</feature>
<dbReference type="KEGG" id="mput:MPUT9231_0970"/>
<gene>
    <name evidence="10 12" type="primary">ligA</name>
    <name evidence="12" type="ORF">MPUT9231_0970</name>
</gene>
<keyword evidence="1 10" id="KW-0436">Ligase</keyword>
<keyword evidence="13" id="KW-1185">Reference proteome</keyword>
<keyword evidence="6 10" id="KW-0460">Magnesium</keyword>
<comment type="similarity">
    <text evidence="10">Belongs to the NAD-dependent DNA ligase family. LigA subfamily.</text>
</comment>
<dbReference type="SMART" id="SM00292">
    <property type="entry name" value="BRCT"/>
    <property type="match status" value="1"/>
</dbReference>
<dbReference type="SUPFAM" id="SSF50249">
    <property type="entry name" value="Nucleic acid-binding proteins"/>
    <property type="match status" value="1"/>
</dbReference>
<dbReference type="GO" id="GO:0006260">
    <property type="term" value="P:DNA replication"/>
    <property type="evidence" value="ECO:0007669"/>
    <property type="project" value="UniProtKB-KW"/>
</dbReference>
<evidence type="ECO:0000256" key="4">
    <source>
        <dbReference type="ARBA" id="ARBA00022763"/>
    </source>
</evidence>
<dbReference type="NCBIfam" id="TIGR00575">
    <property type="entry name" value="dnlj"/>
    <property type="match status" value="1"/>
</dbReference>
<dbReference type="EMBL" id="CP004357">
    <property type="protein sequence ID" value="AGJ90551.1"/>
    <property type="molecule type" value="Genomic_DNA"/>
</dbReference>
<dbReference type="Pfam" id="PF00533">
    <property type="entry name" value="BRCT"/>
    <property type="match status" value="1"/>
</dbReference>
<dbReference type="GO" id="GO:0005829">
    <property type="term" value="C:cytosol"/>
    <property type="evidence" value="ECO:0007669"/>
    <property type="project" value="TreeGrafter"/>
</dbReference>
<dbReference type="PIRSF" id="PIRSF001604">
    <property type="entry name" value="LigA"/>
    <property type="match status" value="1"/>
</dbReference>
<dbReference type="RefSeq" id="WP_015587204.1">
    <property type="nucleotide sequence ID" value="NC_021083.1"/>
</dbReference>
<evidence type="ECO:0000256" key="5">
    <source>
        <dbReference type="ARBA" id="ARBA00022833"/>
    </source>
</evidence>
<dbReference type="InterPro" id="IPR041663">
    <property type="entry name" value="DisA/LigA_HHH"/>
</dbReference>
<dbReference type="InterPro" id="IPR036420">
    <property type="entry name" value="BRCT_dom_sf"/>
</dbReference>
<dbReference type="PROSITE" id="PS50172">
    <property type="entry name" value="BRCT"/>
    <property type="match status" value="1"/>
</dbReference>
<dbReference type="Pfam" id="PF12826">
    <property type="entry name" value="HHH_2"/>
    <property type="match status" value="1"/>
</dbReference>
<dbReference type="Gene3D" id="1.10.287.610">
    <property type="entry name" value="Helix hairpin bin"/>
    <property type="match status" value="1"/>
</dbReference>
<evidence type="ECO:0000256" key="3">
    <source>
        <dbReference type="ARBA" id="ARBA00022723"/>
    </source>
</evidence>
<keyword evidence="8 10" id="KW-0234">DNA repair</keyword>
<dbReference type="InterPro" id="IPR013840">
    <property type="entry name" value="DNAligase_N"/>
</dbReference>
<dbReference type="CDD" id="cd00114">
    <property type="entry name" value="LIGANc"/>
    <property type="match status" value="1"/>
</dbReference>
<sequence length="664" mass="75522">MNKQQALLEINQLKEQLNKWSYQYYVLDNPTVDDAEYDQLLVKLISLERKYPELITLDSPSQRVGGTVIDAFKKVQHQSAMLSLNNVFSFKEFLDFNQQIAKVTNTIENSYFAELKIDGLSISLVYENGVLTTAATRGDGIIGEDVTVNVKTIKSIPLTINKKSRVEIRGEIYLSKSEFEKINHERILNQEQLFANPRNAAAGTLRQLDSAIVAKRKLDAFLYYYLADDSENLTQQQSIAKLKELGFKTNPECMLCSNLDQVKDYIDKYTKLKDQLDYQIDGIVFKLNDKQLQQQVGYTVKAPKWATAYKFPSEIKTTKLLDIFPTVGRTGKITYNAKLEPVKLMGTLVSAASLHNAEFIKSKDLRINGYVKVKKAGDIIPEVLQPIIDPDFVNLKKWKPDLYCPACFSLLEKNDNEVDQFCINLSCPRQAIRCLQHFVSRNATNIVGLGDQLIITLFENKILTNILDIYYLDQHKEQILNLEGFAQKKYDNLIKAIDQSKSTSFDKVLFGLGIRHIGQKNARILAKHFKSIDNLKNATFEQLISIDSIGPVMAQSIVDWFQIRENIKLIEELKLVGLNFSYLDSQISQGSTIANKTFVITGTLSQKRQYFEEIILDNLGKVTSSITSKTDYLLAGENAGSKLKKAQDLQIKIINEQEFYNLLK</sequence>
<accession>M9WCJ9</accession>
<evidence type="ECO:0000256" key="2">
    <source>
        <dbReference type="ARBA" id="ARBA00022705"/>
    </source>
</evidence>
<dbReference type="InterPro" id="IPR018239">
    <property type="entry name" value="DNA_ligase_AS"/>
</dbReference>
<dbReference type="Gene3D" id="1.10.150.20">
    <property type="entry name" value="5' to 3' exonuclease, C-terminal subdomain"/>
    <property type="match status" value="2"/>
</dbReference>
<comment type="function">
    <text evidence="10">DNA ligase that catalyzes the formation of phosphodiester linkages between 5'-phosphoryl and 3'-hydroxyl groups in double-stranded DNA using NAD as a coenzyme and as the energy source for the reaction. It is essential for DNA replication and repair of damaged DNA.</text>
</comment>
<dbReference type="AlphaFoldDB" id="M9WCJ9"/>
<keyword evidence="3 10" id="KW-0479">Metal-binding</keyword>
<name>M9WCJ9_9MOLU</name>
<feature type="binding site" evidence="10">
    <location>
        <position position="171"/>
    </location>
    <ligand>
        <name>NAD(+)</name>
        <dbReference type="ChEBI" id="CHEBI:57540"/>
    </ligand>
</feature>
<evidence type="ECO:0000313" key="12">
    <source>
        <dbReference type="EMBL" id="AGJ90551.1"/>
    </source>
</evidence>
<protein>
    <recommendedName>
        <fullName evidence="10">DNA ligase</fullName>
        <ecNumber evidence="10">6.5.1.2</ecNumber>
    </recommendedName>
    <alternativeName>
        <fullName evidence="10">Polydeoxyribonucleotide synthase [NAD(+)]</fullName>
    </alternativeName>
</protein>
<evidence type="ECO:0000256" key="9">
    <source>
        <dbReference type="ARBA" id="ARBA00034005"/>
    </source>
</evidence>
<dbReference type="Proteomes" id="UP000012984">
    <property type="component" value="Chromosome"/>
</dbReference>
<feature type="domain" description="BRCT" evidence="11">
    <location>
        <begin position="588"/>
        <end position="664"/>
    </location>
</feature>
<organism evidence="12 13">
    <name type="scientific">Mycoplasma putrefaciens Mput9231</name>
    <dbReference type="NCBI Taxonomy" id="1292033"/>
    <lineage>
        <taxon>Bacteria</taxon>
        <taxon>Bacillati</taxon>
        <taxon>Mycoplasmatota</taxon>
        <taxon>Mollicutes</taxon>
        <taxon>Mycoplasmataceae</taxon>
        <taxon>Mycoplasma</taxon>
    </lineage>
</organism>
<dbReference type="SUPFAM" id="SSF52113">
    <property type="entry name" value="BRCT domain"/>
    <property type="match status" value="1"/>
</dbReference>
<dbReference type="CDD" id="cd17748">
    <property type="entry name" value="BRCT_DNA_ligase_like"/>
    <property type="match status" value="1"/>
</dbReference>
<dbReference type="InterPro" id="IPR010994">
    <property type="entry name" value="RuvA_2-like"/>
</dbReference>
<dbReference type="Gene3D" id="2.40.50.140">
    <property type="entry name" value="Nucleic acid-binding proteins"/>
    <property type="match status" value="1"/>
</dbReference>
<evidence type="ECO:0000313" key="13">
    <source>
        <dbReference type="Proteomes" id="UP000012984"/>
    </source>
</evidence>
<feature type="binding site" evidence="10">
    <location>
        <position position="310"/>
    </location>
    <ligand>
        <name>NAD(+)</name>
        <dbReference type="ChEBI" id="CHEBI:57540"/>
    </ligand>
</feature>
<evidence type="ECO:0000256" key="1">
    <source>
        <dbReference type="ARBA" id="ARBA00022598"/>
    </source>
</evidence>
<feature type="active site" description="N6-AMP-lysine intermediate" evidence="10">
    <location>
        <position position="116"/>
    </location>
</feature>
<reference evidence="12 13" key="1">
    <citation type="journal article" date="2013" name="Genome Announc.">
        <title>Complete Genome Sequence of Mycoplasma putrefaciens Strain 9231, One of the Agents of Contagious Agalactia in Goats.</title>
        <authorList>
            <person name="Dupuy V."/>
            <person name="Sirand-Pugnet P."/>
            <person name="Baranowski E."/>
            <person name="Barre A."/>
            <person name="Breton M."/>
            <person name="Couture C."/>
            <person name="Dordet-Frisoni E."/>
            <person name="Gaurivaud P."/>
            <person name="Jacob D."/>
            <person name="Lemaitre C."/>
            <person name="Manso-Silvan L."/>
            <person name="Nikolski M."/>
            <person name="Nouvel L.X."/>
            <person name="Poumarat F."/>
            <person name="Tardy F."/>
            <person name="Thebault P."/>
            <person name="Theil S."/>
            <person name="Citti C."/>
            <person name="Blanchard A."/>
            <person name="Thiaucourt F."/>
        </authorList>
    </citation>
    <scope>NUCLEOTIDE SEQUENCE [LARGE SCALE GENOMIC DNA]</scope>
    <source>
        <strain evidence="12">Mput9231</strain>
    </source>
</reference>
<dbReference type="NCBIfam" id="NF005932">
    <property type="entry name" value="PRK07956.1"/>
    <property type="match status" value="1"/>
</dbReference>
<evidence type="ECO:0000256" key="10">
    <source>
        <dbReference type="HAMAP-Rule" id="MF_01588"/>
    </source>
</evidence>
<dbReference type="GO" id="GO:0003911">
    <property type="term" value="F:DNA ligase (NAD+) activity"/>
    <property type="evidence" value="ECO:0007669"/>
    <property type="project" value="UniProtKB-UniRule"/>
</dbReference>
<dbReference type="EC" id="6.5.1.2" evidence="10"/>
<dbReference type="PANTHER" id="PTHR23389">
    <property type="entry name" value="CHROMOSOME TRANSMISSION FIDELITY FACTOR 18"/>
    <property type="match status" value="1"/>
</dbReference>
<comment type="catalytic activity">
    <reaction evidence="9 10">
        <text>NAD(+) + (deoxyribonucleotide)n-3'-hydroxyl + 5'-phospho-(deoxyribonucleotide)m = (deoxyribonucleotide)n+m + AMP + beta-nicotinamide D-nucleotide.</text>
        <dbReference type="EC" id="6.5.1.2"/>
    </reaction>
</comment>
<dbReference type="InterPro" id="IPR004149">
    <property type="entry name" value="Znf_DNAligase_C4"/>
</dbReference>
<dbReference type="PATRIC" id="fig|1292033.3.peg.98"/>
<evidence type="ECO:0000259" key="11">
    <source>
        <dbReference type="PROSITE" id="PS50172"/>
    </source>
</evidence>
<dbReference type="SMART" id="SM00532">
    <property type="entry name" value="LIGANc"/>
    <property type="match status" value="1"/>
</dbReference>
<evidence type="ECO:0000256" key="6">
    <source>
        <dbReference type="ARBA" id="ARBA00022842"/>
    </source>
</evidence>
<dbReference type="OrthoDB" id="9759736at2"/>
<dbReference type="SUPFAM" id="SSF56091">
    <property type="entry name" value="DNA ligase/mRNA capping enzyme, catalytic domain"/>
    <property type="match status" value="1"/>
</dbReference>
<keyword evidence="4 10" id="KW-0227">DNA damage</keyword>
<dbReference type="FunFam" id="1.10.287.610:FF:000002">
    <property type="entry name" value="DNA ligase"/>
    <property type="match status" value="1"/>
</dbReference>
<feature type="binding site" evidence="10">
    <location>
        <begin position="34"/>
        <end position="38"/>
    </location>
    <ligand>
        <name>NAD(+)</name>
        <dbReference type="ChEBI" id="CHEBI:57540"/>
    </ligand>
</feature>
<evidence type="ECO:0000256" key="7">
    <source>
        <dbReference type="ARBA" id="ARBA00023027"/>
    </source>
</evidence>
<feature type="binding site" evidence="10">
    <location>
        <position position="427"/>
    </location>
    <ligand>
        <name>Zn(2+)</name>
        <dbReference type="ChEBI" id="CHEBI:29105"/>
    </ligand>
</feature>
<feature type="binding site" evidence="10">
    <location>
        <position position="404"/>
    </location>
    <ligand>
        <name>Zn(2+)</name>
        <dbReference type="ChEBI" id="CHEBI:29105"/>
    </ligand>
</feature>
<feature type="binding site" evidence="10">
    <location>
        <position position="407"/>
    </location>
    <ligand>
        <name>Zn(2+)</name>
        <dbReference type="ChEBI" id="CHEBI:29105"/>
    </ligand>
</feature>
<feature type="binding site" evidence="10">
    <location>
        <position position="114"/>
    </location>
    <ligand>
        <name>NAD(+)</name>
        <dbReference type="ChEBI" id="CHEBI:57540"/>
    </ligand>
</feature>
<keyword evidence="2 10" id="KW-0235">DNA replication</keyword>
<dbReference type="PANTHER" id="PTHR23389:SF9">
    <property type="entry name" value="DNA LIGASE"/>
    <property type="match status" value="1"/>
</dbReference>
<dbReference type="InterPro" id="IPR001679">
    <property type="entry name" value="DNA_ligase"/>
</dbReference>
<dbReference type="InterPro" id="IPR004150">
    <property type="entry name" value="NAD_DNA_ligase_OB"/>
</dbReference>
<dbReference type="Pfam" id="PF03120">
    <property type="entry name" value="OB_DNA_ligase"/>
    <property type="match status" value="1"/>
</dbReference>
<proteinExistence type="inferred from homology"/>
<dbReference type="GO" id="GO:0046872">
    <property type="term" value="F:metal ion binding"/>
    <property type="evidence" value="ECO:0007669"/>
    <property type="project" value="UniProtKB-KW"/>
</dbReference>
<dbReference type="InterPro" id="IPR012340">
    <property type="entry name" value="NA-bd_OB-fold"/>
</dbReference>
<dbReference type="InterPro" id="IPR013839">
    <property type="entry name" value="DNAligase_adenylation"/>
</dbReference>
<keyword evidence="10" id="KW-0464">Manganese</keyword>
<feature type="binding site" evidence="10">
    <location>
        <position position="286"/>
    </location>
    <ligand>
        <name>NAD(+)</name>
        <dbReference type="ChEBI" id="CHEBI:57540"/>
    </ligand>
</feature>
<keyword evidence="5 10" id="KW-0862">Zinc</keyword>
<evidence type="ECO:0000256" key="8">
    <source>
        <dbReference type="ARBA" id="ARBA00023204"/>
    </source>
</evidence>
<dbReference type="Gene3D" id="3.40.50.10190">
    <property type="entry name" value="BRCT domain"/>
    <property type="match status" value="1"/>
</dbReference>
<dbReference type="HOGENOM" id="CLU_007764_2_1_14"/>
<dbReference type="FunFam" id="1.10.150.20:FF:000006">
    <property type="entry name" value="DNA ligase"/>
    <property type="match status" value="1"/>
</dbReference>
<comment type="cofactor">
    <cofactor evidence="10">
        <name>Mg(2+)</name>
        <dbReference type="ChEBI" id="CHEBI:18420"/>
    </cofactor>
    <cofactor evidence="10">
        <name>Mn(2+)</name>
        <dbReference type="ChEBI" id="CHEBI:29035"/>
    </cofactor>
</comment>
<keyword evidence="7 10" id="KW-0520">NAD</keyword>
<dbReference type="GO" id="GO:0006281">
    <property type="term" value="P:DNA repair"/>
    <property type="evidence" value="ECO:0007669"/>
    <property type="project" value="UniProtKB-KW"/>
</dbReference>
<dbReference type="Gene3D" id="3.30.470.30">
    <property type="entry name" value="DNA ligase/mRNA capping enzyme"/>
    <property type="match status" value="1"/>
</dbReference>
<dbReference type="HAMAP" id="MF_01588">
    <property type="entry name" value="DNA_ligase_A"/>
    <property type="match status" value="1"/>
</dbReference>
<dbReference type="InterPro" id="IPR001357">
    <property type="entry name" value="BRCT_dom"/>
</dbReference>
<dbReference type="Pfam" id="PF01653">
    <property type="entry name" value="DNA_ligase_aden"/>
    <property type="match status" value="1"/>
</dbReference>
<dbReference type="FunFam" id="3.30.470.30:FF:000001">
    <property type="entry name" value="DNA ligase"/>
    <property type="match status" value="1"/>
</dbReference>
<dbReference type="PROSITE" id="PS01055">
    <property type="entry name" value="DNA_LIGASE_N1"/>
    <property type="match status" value="1"/>
</dbReference>